<organism evidence="1 2">
    <name type="scientific">Roseiarcus fermentans</name>
    <dbReference type="NCBI Taxonomy" id="1473586"/>
    <lineage>
        <taxon>Bacteria</taxon>
        <taxon>Pseudomonadati</taxon>
        <taxon>Pseudomonadota</taxon>
        <taxon>Alphaproteobacteria</taxon>
        <taxon>Hyphomicrobiales</taxon>
        <taxon>Roseiarcaceae</taxon>
        <taxon>Roseiarcus</taxon>
    </lineage>
</organism>
<evidence type="ECO:0000313" key="1">
    <source>
        <dbReference type="EMBL" id="RBP08246.1"/>
    </source>
</evidence>
<dbReference type="RefSeq" id="WP_170153318.1">
    <property type="nucleotide sequence ID" value="NZ_QNRK01000026.1"/>
</dbReference>
<protein>
    <submittedName>
        <fullName evidence="1">Uncharacterized protein</fullName>
    </submittedName>
</protein>
<sequence length="71" mass="7180">GHNADLLQLRAADYAYLTPAMTQAQDVAAVLLNASCGSIGTTIVDSHGDRLTLAGIGVAALSANPGLVKFV</sequence>
<accession>A0A366F269</accession>
<feature type="non-terminal residue" evidence="1">
    <location>
        <position position="1"/>
    </location>
</feature>
<evidence type="ECO:0000313" key="2">
    <source>
        <dbReference type="Proteomes" id="UP000253529"/>
    </source>
</evidence>
<keyword evidence="2" id="KW-1185">Reference proteome</keyword>
<dbReference type="EMBL" id="QNRK01000026">
    <property type="protein sequence ID" value="RBP08246.1"/>
    <property type="molecule type" value="Genomic_DNA"/>
</dbReference>
<dbReference type="Proteomes" id="UP000253529">
    <property type="component" value="Unassembled WGS sequence"/>
</dbReference>
<proteinExistence type="predicted"/>
<name>A0A366F269_9HYPH</name>
<dbReference type="AlphaFoldDB" id="A0A366F269"/>
<reference evidence="1 2" key="1">
    <citation type="submission" date="2018-06" db="EMBL/GenBank/DDBJ databases">
        <title>Genomic Encyclopedia of Type Strains, Phase IV (KMG-IV): sequencing the most valuable type-strain genomes for metagenomic binning, comparative biology and taxonomic classification.</title>
        <authorList>
            <person name="Goeker M."/>
        </authorList>
    </citation>
    <scope>NUCLEOTIDE SEQUENCE [LARGE SCALE GENOMIC DNA]</scope>
    <source>
        <strain evidence="1 2">DSM 24875</strain>
    </source>
</reference>
<gene>
    <name evidence="1" type="ORF">DFR50_12691</name>
</gene>
<comment type="caution">
    <text evidence="1">The sequence shown here is derived from an EMBL/GenBank/DDBJ whole genome shotgun (WGS) entry which is preliminary data.</text>
</comment>